<evidence type="ECO:0000256" key="2">
    <source>
        <dbReference type="ARBA" id="ARBA00004496"/>
    </source>
</evidence>
<evidence type="ECO:0000256" key="8">
    <source>
        <dbReference type="ARBA" id="ARBA00022691"/>
    </source>
</evidence>
<dbReference type="eggNOG" id="COG0500">
    <property type="taxonomic scope" value="Bacteria"/>
</dbReference>
<dbReference type="GO" id="GO:0008119">
    <property type="term" value="F:thiopurine S-methyltransferase activity"/>
    <property type="evidence" value="ECO:0007669"/>
    <property type="project" value="UniProtKB-UniRule"/>
</dbReference>
<protein>
    <recommendedName>
        <fullName evidence="4 9">Thiopurine S-methyltransferase</fullName>
        <ecNumber evidence="4 9">2.1.1.67</ecNumber>
    </recommendedName>
    <alternativeName>
        <fullName evidence="9">Thiopurine methyltransferase</fullName>
    </alternativeName>
</protein>
<dbReference type="FunFam" id="3.40.50.150:FF:000101">
    <property type="entry name" value="Thiopurine S-methyltransferase"/>
    <property type="match status" value="1"/>
</dbReference>
<organism evidence="10 11">
    <name type="scientific">Methylotenera mobilis (strain JLW8 / ATCC BAA-1282 / DSM 17540)</name>
    <dbReference type="NCBI Taxonomy" id="583345"/>
    <lineage>
        <taxon>Bacteria</taxon>
        <taxon>Pseudomonadati</taxon>
        <taxon>Pseudomonadota</taxon>
        <taxon>Betaproteobacteria</taxon>
        <taxon>Nitrosomonadales</taxon>
        <taxon>Methylophilaceae</taxon>
        <taxon>Methylotenera</taxon>
    </lineage>
</organism>
<dbReference type="KEGG" id="mmb:Mmol_2155"/>
<dbReference type="InterPro" id="IPR025835">
    <property type="entry name" value="Thiopurine_S-MeTrfase"/>
</dbReference>
<feature type="binding site" evidence="9">
    <location>
        <position position="66"/>
    </location>
    <ligand>
        <name>S-adenosyl-L-methionine</name>
        <dbReference type="ChEBI" id="CHEBI:59789"/>
    </ligand>
</feature>
<dbReference type="Gene3D" id="3.40.50.150">
    <property type="entry name" value="Vaccinia Virus protein VP39"/>
    <property type="match status" value="1"/>
</dbReference>
<dbReference type="InterPro" id="IPR022474">
    <property type="entry name" value="Thiopur_S-MeTfrase_Se/Te_detox"/>
</dbReference>
<dbReference type="Pfam" id="PF05724">
    <property type="entry name" value="TPMT"/>
    <property type="match status" value="1"/>
</dbReference>
<name>C6WSZ5_METML</name>
<dbReference type="Proteomes" id="UP000002742">
    <property type="component" value="Chromosome"/>
</dbReference>
<dbReference type="PIRSF" id="PIRSF023956">
    <property type="entry name" value="Thiopurine_S-methyltransferase"/>
    <property type="match status" value="1"/>
</dbReference>
<dbReference type="InterPro" id="IPR008854">
    <property type="entry name" value="TPMT"/>
</dbReference>
<evidence type="ECO:0000256" key="1">
    <source>
        <dbReference type="ARBA" id="ARBA00000903"/>
    </source>
</evidence>
<comment type="subcellular location">
    <subcellularLocation>
        <location evidence="2 9">Cytoplasm</location>
    </subcellularLocation>
</comment>
<dbReference type="SUPFAM" id="SSF53335">
    <property type="entry name" value="S-adenosyl-L-methionine-dependent methyltransferases"/>
    <property type="match status" value="1"/>
</dbReference>
<dbReference type="PANTHER" id="PTHR10259">
    <property type="entry name" value="THIOPURINE S-METHYLTRANSFERASE"/>
    <property type="match status" value="1"/>
</dbReference>
<dbReference type="OrthoDB" id="9778208at2"/>
<feature type="binding site" evidence="9">
    <location>
        <position position="10"/>
    </location>
    <ligand>
        <name>S-adenosyl-L-methionine</name>
        <dbReference type="ChEBI" id="CHEBI:59789"/>
    </ligand>
</feature>
<feature type="binding site" evidence="9">
    <location>
        <position position="123"/>
    </location>
    <ligand>
        <name>S-adenosyl-L-methionine</name>
        <dbReference type="ChEBI" id="CHEBI:59789"/>
    </ligand>
</feature>
<dbReference type="EMBL" id="CP001672">
    <property type="protein sequence ID" value="ACT49057.1"/>
    <property type="molecule type" value="Genomic_DNA"/>
</dbReference>
<dbReference type="EC" id="2.1.1.67" evidence="4 9"/>
<dbReference type="GO" id="GO:0010038">
    <property type="term" value="P:response to metal ion"/>
    <property type="evidence" value="ECO:0007669"/>
    <property type="project" value="InterPro"/>
</dbReference>
<evidence type="ECO:0000256" key="5">
    <source>
        <dbReference type="ARBA" id="ARBA00022490"/>
    </source>
</evidence>
<dbReference type="HAMAP" id="MF_00812">
    <property type="entry name" value="Thiopur_methtran"/>
    <property type="match status" value="1"/>
</dbReference>
<evidence type="ECO:0000256" key="4">
    <source>
        <dbReference type="ARBA" id="ARBA00011905"/>
    </source>
</evidence>
<gene>
    <name evidence="9" type="primary">tpm</name>
    <name evidence="10" type="ordered locus">Mmol_2155</name>
</gene>
<dbReference type="PROSITE" id="PS51585">
    <property type="entry name" value="SAM_MT_TPMT"/>
    <property type="match status" value="1"/>
</dbReference>
<reference evidence="11" key="1">
    <citation type="submission" date="2009-07" db="EMBL/GenBank/DDBJ databases">
        <title>Complete sequence of Methylotenera mobilis JLW8.</title>
        <authorList>
            <consortium name="US DOE Joint Genome Institute"/>
            <person name="Lucas S."/>
            <person name="Copeland A."/>
            <person name="Lapidus A."/>
            <person name="Glavina del Rio T."/>
            <person name="Tice H."/>
            <person name="Bruce D."/>
            <person name="Goodwin L."/>
            <person name="Pitluck S."/>
            <person name="LaButti K.M."/>
            <person name="Clum A."/>
            <person name="Larimer F."/>
            <person name="Land M."/>
            <person name="Hauser L."/>
            <person name="Kyrpides N."/>
            <person name="Mikhailova N."/>
            <person name="Kayluzhnaya M."/>
            <person name="Chistoserdova L."/>
        </authorList>
    </citation>
    <scope>NUCLEOTIDE SEQUENCE [LARGE SCALE GENOMIC DNA]</scope>
    <source>
        <strain evidence="11">JLW8 / ATCC BAA-1282 / DSM 17540</strain>
    </source>
</reference>
<evidence type="ECO:0000256" key="3">
    <source>
        <dbReference type="ARBA" id="ARBA00008145"/>
    </source>
</evidence>
<evidence type="ECO:0000256" key="6">
    <source>
        <dbReference type="ARBA" id="ARBA00022603"/>
    </source>
</evidence>
<evidence type="ECO:0000256" key="7">
    <source>
        <dbReference type="ARBA" id="ARBA00022679"/>
    </source>
</evidence>
<dbReference type="HOGENOM" id="CLU_085515_1_0_4"/>
<dbReference type="GO" id="GO:0032259">
    <property type="term" value="P:methylation"/>
    <property type="evidence" value="ECO:0007669"/>
    <property type="project" value="UniProtKB-KW"/>
</dbReference>
<sequence>MHHDFWHQKWSKSEIGFHLPEANPLLVKYFSALNLNPGACVFLPLCGKTVDIGWLLAAGYHVVGAELSAVAIHDLFESLHLTPTIHELGGVTHYSAANIDIFVGDIFQLSSSVLGHVDAAYDRAALVALPDDMRLRYTEHLVALTCNAPQLLICYEYDQSLVAGPPFSIGVLAVARYYQANYGLHLLATVEVDGGMKGRCSATEHVFLLKPLQAA</sequence>
<keyword evidence="11" id="KW-1185">Reference proteome</keyword>
<dbReference type="STRING" id="583345.Mmol_2155"/>
<reference evidence="10 11" key="2">
    <citation type="journal article" date="2011" name="J. Bacteriol.">
        <title>Genomes of three methylotrophs from a single niche uncover genetic and metabolic divergence of Methylophilaceae.</title>
        <authorList>
            <person name="Lapidus A."/>
            <person name="Clum A."/>
            <person name="Labutti K."/>
            <person name="Kaluzhnaya M.G."/>
            <person name="Lim S."/>
            <person name="Beck D.A."/>
            <person name="Glavina Del Rio T."/>
            <person name="Nolan M."/>
            <person name="Mavromatis K."/>
            <person name="Huntemann M."/>
            <person name="Lucas S."/>
            <person name="Lidstrom M.E."/>
            <person name="Ivanova N."/>
            <person name="Chistoserdova L."/>
        </authorList>
    </citation>
    <scope>NUCLEOTIDE SEQUENCE [LARGE SCALE GENOMIC DNA]</scope>
    <source>
        <strain evidence="11">JLW8 / ATCC BAA-1282 / DSM 17540</strain>
    </source>
</reference>
<keyword evidence="5 9" id="KW-0963">Cytoplasm</keyword>
<dbReference type="GO" id="GO:0005737">
    <property type="term" value="C:cytoplasm"/>
    <property type="evidence" value="ECO:0007669"/>
    <property type="project" value="UniProtKB-SubCell"/>
</dbReference>
<dbReference type="NCBIfam" id="TIGR03840">
    <property type="entry name" value="TMPT_Se_Te"/>
    <property type="match status" value="1"/>
</dbReference>
<evidence type="ECO:0000256" key="9">
    <source>
        <dbReference type="HAMAP-Rule" id="MF_00812"/>
    </source>
</evidence>
<evidence type="ECO:0000313" key="11">
    <source>
        <dbReference type="Proteomes" id="UP000002742"/>
    </source>
</evidence>
<dbReference type="PANTHER" id="PTHR10259:SF11">
    <property type="entry name" value="THIOPURINE S-METHYLTRANSFERASE"/>
    <property type="match status" value="1"/>
</dbReference>
<evidence type="ECO:0000313" key="10">
    <source>
        <dbReference type="EMBL" id="ACT49057.1"/>
    </source>
</evidence>
<dbReference type="RefSeq" id="WP_015833092.1">
    <property type="nucleotide sequence ID" value="NC_012968.1"/>
</dbReference>
<keyword evidence="7 9" id="KW-0808">Transferase</keyword>
<keyword evidence="8 9" id="KW-0949">S-adenosyl-L-methionine</keyword>
<dbReference type="AlphaFoldDB" id="C6WSZ5"/>
<proteinExistence type="inferred from homology"/>
<dbReference type="InterPro" id="IPR029063">
    <property type="entry name" value="SAM-dependent_MTases_sf"/>
</dbReference>
<accession>C6WSZ5</accession>
<feature type="binding site" evidence="9">
    <location>
        <position position="45"/>
    </location>
    <ligand>
        <name>S-adenosyl-L-methionine</name>
        <dbReference type="ChEBI" id="CHEBI:59789"/>
    </ligand>
</feature>
<keyword evidence="6 9" id="KW-0489">Methyltransferase</keyword>
<comment type="catalytic activity">
    <reaction evidence="1 9">
        <text>S-adenosyl-L-methionine + a thiopurine = S-adenosyl-L-homocysteine + a thiopurine S-methylether.</text>
        <dbReference type="EC" id="2.1.1.67"/>
    </reaction>
</comment>
<comment type="similarity">
    <text evidence="3 9">Belongs to the class I-like SAM-binding methyltransferase superfamily. TPMT family.</text>
</comment>